<proteinExistence type="predicted"/>
<evidence type="ECO:0000313" key="3">
    <source>
        <dbReference type="Proteomes" id="UP000823913"/>
    </source>
</evidence>
<dbReference type="AlphaFoldDB" id="A0A9D1E5N2"/>
<gene>
    <name evidence="2" type="ORF">IAB94_02535</name>
</gene>
<feature type="transmembrane region" description="Helical" evidence="1">
    <location>
        <begin position="140"/>
        <end position="161"/>
    </location>
</feature>
<keyword evidence="1" id="KW-1133">Transmembrane helix</keyword>
<keyword evidence="1" id="KW-0812">Transmembrane</keyword>
<sequence>MVVCVAVFALLLFPVHINNYIYFNSAERYAALNITLFRIFGVFNANTVKNSPDKMQINGREAKIDKNFFKSNLFKIFNNLTVTKVVQLGDYGIAGDGGAYAAVAQNAITGAAYAFIEMNGGRTKLKNYIILNREHKNVVYYLKVSGAINLLALIKLILILITEKVHEQT</sequence>
<accession>A0A9D1E5N2</accession>
<name>A0A9D1E5N2_9FIRM</name>
<organism evidence="2 3">
    <name type="scientific">Candidatus Coproplasma avicola</name>
    <dbReference type="NCBI Taxonomy" id="2840744"/>
    <lineage>
        <taxon>Bacteria</taxon>
        <taxon>Bacillati</taxon>
        <taxon>Bacillota</taxon>
        <taxon>Clostridia</taxon>
        <taxon>Eubacteriales</taxon>
        <taxon>Candidatus Coproplasma</taxon>
    </lineage>
</organism>
<evidence type="ECO:0008006" key="4">
    <source>
        <dbReference type="Google" id="ProtNLM"/>
    </source>
</evidence>
<evidence type="ECO:0000313" key="2">
    <source>
        <dbReference type="EMBL" id="HIR66910.1"/>
    </source>
</evidence>
<keyword evidence="1" id="KW-0472">Membrane</keyword>
<reference evidence="2" key="1">
    <citation type="submission" date="2020-10" db="EMBL/GenBank/DDBJ databases">
        <authorList>
            <person name="Gilroy R."/>
        </authorList>
    </citation>
    <scope>NUCLEOTIDE SEQUENCE</scope>
    <source>
        <strain evidence="2">ChiW16-3235</strain>
    </source>
</reference>
<protein>
    <recommendedName>
        <fullName evidence="4">DUF2953 domain-containing protein</fullName>
    </recommendedName>
</protein>
<dbReference type="EMBL" id="DVHK01000059">
    <property type="protein sequence ID" value="HIR66910.1"/>
    <property type="molecule type" value="Genomic_DNA"/>
</dbReference>
<reference evidence="2" key="2">
    <citation type="journal article" date="2021" name="PeerJ">
        <title>Extensive microbial diversity within the chicken gut microbiome revealed by metagenomics and culture.</title>
        <authorList>
            <person name="Gilroy R."/>
            <person name="Ravi A."/>
            <person name="Getino M."/>
            <person name="Pursley I."/>
            <person name="Horton D.L."/>
            <person name="Alikhan N.F."/>
            <person name="Baker D."/>
            <person name="Gharbi K."/>
            <person name="Hall N."/>
            <person name="Watson M."/>
            <person name="Adriaenssens E.M."/>
            <person name="Foster-Nyarko E."/>
            <person name="Jarju S."/>
            <person name="Secka A."/>
            <person name="Antonio M."/>
            <person name="Oren A."/>
            <person name="Chaudhuri R.R."/>
            <person name="La Ragione R."/>
            <person name="Hildebrand F."/>
            <person name="Pallen M.J."/>
        </authorList>
    </citation>
    <scope>NUCLEOTIDE SEQUENCE</scope>
    <source>
        <strain evidence="2">ChiW16-3235</strain>
    </source>
</reference>
<evidence type="ECO:0000256" key="1">
    <source>
        <dbReference type="SAM" id="Phobius"/>
    </source>
</evidence>
<comment type="caution">
    <text evidence="2">The sequence shown here is derived from an EMBL/GenBank/DDBJ whole genome shotgun (WGS) entry which is preliminary data.</text>
</comment>
<dbReference type="Proteomes" id="UP000823913">
    <property type="component" value="Unassembled WGS sequence"/>
</dbReference>